<feature type="domain" description="Putative Flp pilus-assembly TadG-like N-terminal" evidence="2">
    <location>
        <begin position="23"/>
        <end position="68"/>
    </location>
</feature>
<name>A0A840XS48_9MICO</name>
<dbReference type="AlphaFoldDB" id="A0A840XS48"/>
<dbReference type="RefSeq" id="WP_243738827.1">
    <property type="nucleotide sequence ID" value="NZ_BAAANZ010000003.1"/>
</dbReference>
<protein>
    <recommendedName>
        <fullName evidence="2">Putative Flp pilus-assembly TadG-like N-terminal domain-containing protein</fullName>
    </recommendedName>
</protein>
<gene>
    <name evidence="3" type="ORF">BJ959_002245</name>
</gene>
<keyword evidence="1" id="KW-1133">Transmembrane helix</keyword>
<feature type="transmembrane region" description="Helical" evidence="1">
    <location>
        <begin position="25"/>
        <end position="51"/>
    </location>
</feature>
<comment type="caution">
    <text evidence="3">The sequence shown here is derived from an EMBL/GenBank/DDBJ whole genome shotgun (WGS) entry which is preliminary data.</text>
</comment>
<evidence type="ECO:0000313" key="3">
    <source>
        <dbReference type="EMBL" id="MBB5618749.1"/>
    </source>
</evidence>
<sequence>MSGVSSVTLGARMLRLDPRDDRGSILPLVAGFGALALAVVLLVSAATSLYLERTRLYTLADGAALAAAESFDLASVRPTAEGTLRPRLTDPEVRAAAADYLERAPGSRLEQLRLVAASTPDGLSARVTLAAAWAPPVLSVLVPEGIPLRVTATSRSVFD</sequence>
<dbReference type="EMBL" id="JACHBS010000001">
    <property type="protein sequence ID" value="MBB5618749.1"/>
    <property type="molecule type" value="Genomic_DNA"/>
</dbReference>
<dbReference type="Pfam" id="PF13400">
    <property type="entry name" value="Tad"/>
    <property type="match status" value="1"/>
</dbReference>
<keyword evidence="4" id="KW-1185">Reference proteome</keyword>
<organism evidence="3 4">
    <name type="scientific">Microcella frigidaquae</name>
    <dbReference type="NCBI Taxonomy" id="424758"/>
    <lineage>
        <taxon>Bacteria</taxon>
        <taxon>Bacillati</taxon>
        <taxon>Actinomycetota</taxon>
        <taxon>Actinomycetes</taxon>
        <taxon>Micrococcales</taxon>
        <taxon>Microbacteriaceae</taxon>
        <taxon>Microcella</taxon>
    </lineage>
</organism>
<accession>A0A840XS48</accession>
<evidence type="ECO:0000256" key="1">
    <source>
        <dbReference type="SAM" id="Phobius"/>
    </source>
</evidence>
<keyword evidence="1" id="KW-0812">Transmembrane</keyword>
<keyword evidence="1" id="KW-0472">Membrane</keyword>
<dbReference type="InterPro" id="IPR028087">
    <property type="entry name" value="Tad_N"/>
</dbReference>
<reference evidence="3 4" key="1">
    <citation type="submission" date="2020-08" db="EMBL/GenBank/DDBJ databases">
        <title>Sequencing the genomes of 1000 actinobacteria strains.</title>
        <authorList>
            <person name="Klenk H.-P."/>
        </authorList>
    </citation>
    <scope>NUCLEOTIDE SEQUENCE [LARGE SCALE GENOMIC DNA]</scope>
    <source>
        <strain evidence="3 4">DSM 23889</strain>
    </source>
</reference>
<evidence type="ECO:0000259" key="2">
    <source>
        <dbReference type="Pfam" id="PF13400"/>
    </source>
</evidence>
<dbReference type="Proteomes" id="UP000552883">
    <property type="component" value="Unassembled WGS sequence"/>
</dbReference>
<evidence type="ECO:0000313" key="4">
    <source>
        <dbReference type="Proteomes" id="UP000552883"/>
    </source>
</evidence>
<proteinExistence type="predicted"/>